<evidence type="ECO:0000313" key="2">
    <source>
        <dbReference type="Proteomes" id="UP000790709"/>
    </source>
</evidence>
<dbReference type="Proteomes" id="UP000790709">
    <property type="component" value="Unassembled WGS sequence"/>
</dbReference>
<dbReference type="EMBL" id="MU266424">
    <property type="protein sequence ID" value="KAH7924431.1"/>
    <property type="molecule type" value="Genomic_DNA"/>
</dbReference>
<evidence type="ECO:0000313" key="1">
    <source>
        <dbReference type="EMBL" id="KAH7924431.1"/>
    </source>
</evidence>
<accession>A0ACB8BG35</accession>
<organism evidence="1 2">
    <name type="scientific">Leucogyrophana mollusca</name>
    <dbReference type="NCBI Taxonomy" id="85980"/>
    <lineage>
        <taxon>Eukaryota</taxon>
        <taxon>Fungi</taxon>
        <taxon>Dikarya</taxon>
        <taxon>Basidiomycota</taxon>
        <taxon>Agaricomycotina</taxon>
        <taxon>Agaricomycetes</taxon>
        <taxon>Agaricomycetidae</taxon>
        <taxon>Boletales</taxon>
        <taxon>Boletales incertae sedis</taxon>
        <taxon>Leucogyrophana</taxon>
    </lineage>
</organism>
<keyword evidence="2" id="KW-1185">Reference proteome</keyword>
<comment type="caution">
    <text evidence="1">The sequence shown here is derived from an EMBL/GenBank/DDBJ whole genome shotgun (WGS) entry which is preliminary data.</text>
</comment>
<sequence>MKSEASLHILGSNNLSPKQIPQRSFSDPGVGTGAPTEKAFPSQQEHSASGKKRAVVEALWKKLLGREKGSRADMEVAKLLRDALDIVSSQTEGIYQKLHALADAWDT</sequence>
<name>A0ACB8BG35_9AGAM</name>
<protein>
    <submittedName>
        <fullName evidence="1">Uncharacterized protein</fullName>
    </submittedName>
</protein>
<reference evidence="1" key="1">
    <citation type="journal article" date="2021" name="New Phytol.">
        <title>Evolutionary innovations through gain and loss of genes in the ectomycorrhizal Boletales.</title>
        <authorList>
            <person name="Wu G."/>
            <person name="Miyauchi S."/>
            <person name="Morin E."/>
            <person name="Kuo A."/>
            <person name="Drula E."/>
            <person name="Varga T."/>
            <person name="Kohler A."/>
            <person name="Feng B."/>
            <person name="Cao Y."/>
            <person name="Lipzen A."/>
            <person name="Daum C."/>
            <person name="Hundley H."/>
            <person name="Pangilinan J."/>
            <person name="Johnson J."/>
            <person name="Barry K."/>
            <person name="LaButti K."/>
            <person name="Ng V."/>
            <person name="Ahrendt S."/>
            <person name="Min B."/>
            <person name="Choi I.G."/>
            <person name="Park H."/>
            <person name="Plett J.M."/>
            <person name="Magnuson J."/>
            <person name="Spatafora J.W."/>
            <person name="Nagy L.G."/>
            <person name="Henrissat B."/>
            <person name="Grigoriev I.V."/>
            <person name="Yang Z.L."/>
            <person name="Xu J."/>
            <person name="Martin F.M."/>
        </authorList>
    </citation>
    <scope>NUCLEOTIDE SEQUENCE</scope>
    <source>
        <strain evidence="1">KUC20120723A-06</strain>
    </source>
</reference>
<gene>
    <name evidence="1" type="ORF">BV22DRAFT_508067</name>
</gene>
<proteinExistence type="predicted"/>